<evidence type="ECO:0000313" key="5">
    <source>
        <dbReference type="EMBL" id="MQX37100.1"/>
    </source>
</evidence>
<dbReference type="InterPro" id="IPR037165">
    <property type="entry name" value="AldOxase/xan_DH_Mopterin-bd_sf"/>
</dbReference>
<dbReference type="SUPFAM" id="SSF56003">
    <property type="entry name" value="Molybdenum cofactor-binding domain"/>
    <property type="match status" value="1"/>
</dbReference>
<dbReference type="Gene3D" id="3.30.365.10">
    <property type="entry name" value="Aldehyde oxidase/xanthine dehydrogenase, molybdopterin binding domain"/>
    <property type="match status" value="4"/>
</dbReference>
<dbReference type="Pfam" id="PF01315">
    <property type="entry name" value="Ald_Xan_dh_C"/>
    <property type="match status" value="1"/>
</dbReference>
<dbReference type="Pfam" id="PF02738">
    <property type="entry name" value="MoCoBD_1"/>
    <property type="match status" value="1"/>
</dbReference>
<dbReference type="GO" id="GO:0016491">
    <property type="term" value="F:oxidoreductase activity"/>
    <property type="evidence" value="ECO:0007669"/>
    <property type="project" value="UniProtKB-KW"/>
</dbReference>
<dbReference type="SMART" id="SM01008">
    <property type="entry name" value="Ald_Xan_dh_C"/>
    <property type="match status" value="1"/>
</dbReference>
<dbReference type="InterPro" id="IPR016208">
    <property type="entry name" value="Ald_Oxase/xanthine_DH-like"/>
</dbReference>
<feature type="region of interest" description="Disordered" evidence="3">
    <location>
        <begin position="524"/>
        <end position="545"/>
    </location>
</feature>
<proteinExistence type="predicted"/>
<organism evidence="5 6">
    <name type="scientific">Roseospira navarrensis</name>
    <dbReference type="NCBI Taxonomy" id="140058"/>
    <lineage>
        <taxon>Bacteria</taxon>
        <taxon>Pseudomonadati</taxon>
        <taxon>Pseudomonadota</taxon>
        <taxon>Alphaproteobacteria</taxon>
        <taxon>Rhodospirillales</taxon>
        <taxon>Rhodospirillaceae</taxon>
        <taxon>Roseospira</taxon>
    </lineage>
</organism>
<dbReference type="InterPro" id="IPR008274">
    <property type="entry name" value="AldOxase/xan_DH_MoCoBD1"/>
</dbReference>
<protein>
    <submittedName>
        <fullName evidence="5">Molybdopterin-dependent oxidoreductase</fullName>
    </submittedName>
</protein>
<evidence type="ECO:0000256" key="2">
    <source>
        <dbReference type="ARBA" id="ARBA00023002"/>
    </source>
</evidence>
<dbReference type="AlphaFoldDB" id="A0A7X1ZEI6"/>
<dbReference type="OrthoDB" id="9758509at2"/>
<accession>A0A7X1ZEI6</accession>
<dbReference type="InterPro" id="IPR046867">
    <property type="entry name" value="AldOxase/xan_DH_MoCoBD2"/>
</dbReference>
<comment type="caution">
    <text evidence="5">The sequence shown here is derived from an EMBL/GenBank/DDBJ whole genome shotgun (WGS) entry which is preliminary data.</text>
</comment>
<dbReference type="Pfam" id="PF20256">
    <property type="entry name" value="MoCoBD_2"/>
    <property type="match status" value="1"/>
</dbReference>
<name>A0A7X1ZEI6_9PROT</name>
<dbReference type="Gene3D" id="3.90.1170.50">
    <property type="entry name" value="Aldehyde oxidase/xanthine dehydrogenase, a/b hammerhead"/>
    <property type="match status" value="1"/>
</dbReference>
<gene>
    <name evidence="5" type="ORF">GHC57_11280</name>
</gene>
<dbReference type="InterPro" id="IPR036856">
    <property type="entry name" value="Ald_Oxase/Xan_DH_a/b_sf"/>
</dbReference>
<reference evidence="5 6" key="1">
    <citation type="submission" date="2019-10" db="EMBL/GenBank/DDBJ databases">
        <title>Draft whole-genome sequence of the purple nonsulfur photosynthetic bacterium Roseospira navarrensis DSM 15114.</title>
        <authorList>
            <person name="Kyndt J.A."/>
            <person name="Meyer T.E."/>
        </authorList>
    </citation>
    <scope>NUCLEOTIDE SEQUENCE [LARGE SCALE GENOMIC DNA]</scope>
    <source>
        <strain evidence="5 6">DSM 15114</strain>
    </source>
</reference>
<keyword evidence="2" id="KW-0560">Oxidoreductase</keyword>
<sequence>MGRFGAGQAIRRTEDRRFLTGTGRYTDDITLPGMAFAAAARSPHAHGAITAVDIEAARAMPGVLAVLTAADLDAAGLGEIPVGMAVKSRDGRRMGTPPRPTLARDRVLYPGEPVAFVVAETAHAARDAAEAVLIDVEPLAAVADMPAALAEGAPVLHPEAAPGNVLFDWQMGDTEATAAQFARAARVVSLDLVNNRLSPTFMEPRGAIGAFDDADGRYTLYTGSQGSHNLRAVLAKSVFRLPEDRFRVVCPDVGGGFGTRLFLMSEHVLVLVAARQLGRPVKWIAERAEGFASDLHARDHLTHAELAMDADGRFLGLRVDIRANLGAFCSQFGAFIPTMAGGAMYVGLYDIPAATVRSRGIMTNTVATDAYRGAGRPEAAYLLERLVDVAAAETGLSRDEIRRRNLIGPDALPHTTALGHVYDSGDFAGLMARAMARADWTGFPARRAESEAAGRLRGIGLSCYVEACGGGRNFSEPATVGVDPDGTVTVVIGTQSTGQGHETAYAQMVADALGVPLESIRVRQGDTDEVPEGKGTGGSRSIPAGGASLAAATDTLIARARAVAARVLEAEGPDAIEHDPETGLFRRPGTNRTLHLAEVAAAARDPAHRPEDMPAGGGLTATESFVASQFTYPNGCHVCEVEIDPDTGQTAILRYTIVDDMGVVLNPLLLEGQIIGGAVQGLSQALCEQVIYDPDSGQLVTGTLQDYALARARDIPDFAFEAVEDYPCRTNPLGVKGAGEAGAIGAAPAIMNAVVDALSPLGVTHLDMPATPFRVWRAIQDRRKAAAP</sequence>
<evidence type="ECO:0000256" key="3">
    <source>
        <dbReference type="SAM" id="MobiDB-lite"/>
    </source>
</evidence>
<feature type="domain" description="Aldehyde oxidase/xanthine dehydrogenase a/b hammerhead" evidence="4">
    <location>
        <begin position="20"/>
        <end position="140"/>
    </location>
</feature>
<dbReference type="EMBL" id="WIVE01000033">
    <property type="protein sequence ID" value="MQX37100.1"/>
    <property type="molecule type" value="Genomic_DNA"/>
</dbReference>
<dbReference type="PANTHER" id="PTHR11908">
    <property type="entry name" value="XANTHINE DEHYDROGENASE"/>
    <property type="match status" value="1"/>
</dbReference>
<dbReference type="RefSeq" id="WP_153344247.1">
    <property type="nucleotide sequence ID" value="NZ_WIVE01000033.1"/>
</dbReference>
<dbReference type="PANTHER" id="PTHR11908:SF132">
    <property type="entry name" value="ALDEHYDE OXIDASE 1-RELATED"/>
    <property type="match status" value="1"/>
</dbReference>
<dbReference type="InterPro" id="IPR000674">
    <property type="entry name" value="Ald_Oxase/Xan_DH_a/b"/>
</dbReference>
<evidence type="ECO:0000256" key="1">
    <source>
        <dbReference type="ARBA" id="ARBA00022505"/>
    </source>
</evidence>
<keyword evidence="1" id="KW-0500">Molybdenum</keyword>
<keyword evidence="6" id="KW-1185">Reference proteome</keyword>
<evidence type="ECO:0000313" key="6">
    <source>
        <dbReference type="Proteomes" id="UP000434582"/>
    </source>
</evidence>
<dbReference type="GO" id="GO:0005506">
    <property type="term" value="F:iron ion binding"/>
    <property type="evidence" value="ECO:0007669"/>
    <property type="project" value="InterPro"/>
</dbReference>
<dbReference type="Proteomes" id="UP000434582">
    <property type="component" value="Unassembled WGS sequence"/>
</dbReference>
<evidence type="ECO:0000259" key="4">
    <source>
        <dbReference type="SMART" id="SM01008"/>
    </source>
</evidence>
<dbReference type="SUPFAM" id="SSF54665">
    <property type="entry name" value="CO dehydrogenase molybdoprotein N-domain-like"/>
    <property type="match status" value="1"/>
</dbReference>